<name>A0A3S5BPR4_9PLAT</name>
<organism evidence="1 2">
    <name type="scientific">Protopolystoma xenopodis</name>
    <dbReference type="NCBI Taxonomy" id="117903"/>
    <lineage>
        <taxon>Eukaryota</taxon>
        <taxon>Metazoa</taxon>
        <taxon>Spiralia</taxon>
        <taxon>Lophotrochozoa</taxon>
        <taxon>Platyhelminthes</taxon>
        <taxon>Monogenea</taxon>
        <taxon>Polyopisthocotylea</taxon>
        <taxon>Polystomatidea</taxon>
        <taxon>Polystomatidae</taxon>
        <taxon>Protopolystoma</taxon>
    </lineage>
</organism>
<protein>
    <submittedName>
        <fullName evidence="1">Uncharacterized protein</fullName>
    </submittedName>
</protein>
<evidence type="ECO:0000313" key="2">
    <source>
        <dbReference type="Proteomes" id="UP000784294"/>
    </source>
</evidence>
<dbReference type="EMBL" id="CAAALY010245999">
    <property type="protein sequence ID" value="VEL33557.1"/>
    <property type="molecule type" value="Genomic_DNA"/>
</dbReference>
<sequence length="107" mass="12068">MQRTHKLSSSTPPLASTVSVLPRKSYPIGPVSHICPIVCRPELFASDWLASRTSSGHSDADNPTLYRSYYDVTHRNDAFSSRQVKKASFQLYVCRFCPHVPSPFIIR</sequence>
<keyword evidence="2" id="KW-1185">Reference proteome</keyword>
<dbReference type="AlphaFoldDB" id="A0A3S5BPR4"/>
<proteinExistence type="predicted"/>
<comment type="caution">
    <text evidence="1">The sequence shown here is derived from an EMBL/GenBank/DDBJ whole genome shotgun (WGS) entry which is preliminary data.</text>
</comment>
<reference evidence="1" key="1">
    <citation type="submission" date="2018-11" db="EMBL/GenBank/DDBJ databases">
        <authorList>
            <consortium name="Pathogen Informatics"/>
        </authorList>
    </citation>
    <scope>NUCLEOTIDE SEQUENCE</scope>
</reference>
<dbReference type="Proteomes" id="UP000784294">
    <property type="component" value="Unassembled WGS sequence"/>
</dbReference>
<accession>A0A3S5BPR4</accession>
<evidence type="ECO:0000313" key="1">
    <source>
        <dbReference type="EMBL" id="VEL33557.1"/>
    </source>
</evidence>
<gene>
    <name evidence="1" type="ORF">PXEA_LOCUS26997</name>
</gene>